<dbReference type="InterPro" id="IPR036117">
    <property type="entry name" value="DhaL_dom_sf"/>
</dbReference>
<dbReference type="Gene3D" id="3.30.1180.20">
    <property type="entry name" value="Dihydroxyacetone kinase, domain 2"/>
    <property type="match status" value="1"/>
</dbReference>
<dbReference type="EMBL" id="NLAX01000008">
    <property type="protein sequence ID" value="PKS10093.1"/>
    <property type="molecule type" value="Genomic_DNA"/>
</dbReference>
<dbReference type="SUPFAM" id="SSF101473">
    <property type="entry name" value="DhaL-like"/>
    <property type="match status" value="1"/>
</dbReference>
<evidence type="ECO:0000256" key="10">
    <source>
        <dbReference type="ARBA" id="ARBA00048898"/>
    </source>
</evidence>
<evidence type="ECO:0000256" key="5">
    <source>
        <dbReference type="ARBA" id="ARBA00022741"/>
    </source>
</evidence>
<feature type="domain" description="DhaL" evidence="11">
    <location>
        <begin position="143"/>
        <end position="260"/>
    </location>
</feature>
<comment type="function">
    <text evidence="1">Catalyzes both the phosphorylation of dihydroxyacetone and of glyceraldehyde.</text>
</comment>
<evidence type="ECO:0000259" key="12">
    <source>
        <dbReference type="PROSITE" id="PS51481"/>
    </source>
</evidence>
<dbReference type="UniPathway" id="UPA00617">
    <property type="reaction ID" value="UER00669"/>
</dbReference>
<keyword evidence="6" id="KW-0418">Kinase</keyword>
<keyword evidence="5" id="KW-0547">Nucleotide-binding</keyword>
<evidence type="ECO:0000256" key="1">
    <source>
        <dbReference type="ARBA" id="ARBA00003264"/>
    </source>
</evidence>
<comment type="catalytic activity">
    <reaction evidence="10">
        <text>dihydroxyacetone + ATP = dihydroxyacetone phosphate + ADP + H(+)</text>
        <dbReference type="Rhea" id="RHEA:15773"/>
        <dbReference type="ChEBI" id="CHEBI:15378"/>
        <dbReference type="ChEBI" id="CHEBI:16016"/>
        <dbReference type="ChEBI" id="CHEBI:30616"/>
        <dbReference type="ChEBI" id="CHEBI:57642"/>
        <dbReference type="ChEBI" id="CHEBI:456216"/>
        <dbReference type="EC" id="2.7.1.29"/>
    </reaction>
</comment>
<dbReference type="PROSITE" id="PS51481">
    <property type="entry name" value="DHAK"/>
    <property type="match status" value="1"/>
</dbReference>
<organism evidence="13 14">
    <name type="scientific">Lomentospora prolificans</name>
    <dbReference type="NCBI Taxonomy" id="41688"/>
    <lineage>
        <taxon>Eukaryota</taxon>
        <taxon>Fungi</taxon>
        <taxon>Dikarya</taxon>
        <taxon>Ascomycota</taxon>
        <taxon>Pezizomycotina</taxon>
        <taxon>Sordariomycetes</taxon>
        <taxon>Hypocreomycetidae</taxon>
        <taxon>Microascales</taxon>
        <taxon>Microascaceae</taxon>
        <taxon>Lomentospora</taxon>
    </lineage>
</organism>
<dbReference type="AlphaFoldDB" id="A0A2N3NCF0"/>
<comment type="pathway">
    <text evidence="2">Polyol metabolism; glycerol fermentation; glycerone phosphate from glycerol (oxidative route): step 2/2.</text>
</comment>
<dbReference type="PANTHER" id="PTHR28629">
    <property type="entry name" value="TRIOKINASE/FMN CYCLASE"/>
    <property type="match status" value="1"/>
</dbReference>
<name>A0A2N3NCF0_9PEZI</name>
<evidence type="ECO:0000259" key="11">
    <source>
        <dbReference type="PROSITE" id="PS51480"/>
    </source>
</evidence>
<evidence type="ECO:0000256" key="3">
    <source>
        <dbReference type="ARBA" id="ARBA00008757"/>
    </source>
</evidence>
<dbReference type="SUPFAM" id="SSF82549">
    <property type="entry name" value="DAK1/DegV-like"/>
    <property type="match status" value="1"/>
</dbReference>
<dbReference type="Pfam" id="PF02734">
    <property type="entry name" value="Dak2"/>
    <property type="match status" value="1"/>
</dbReference>
<keyword evidence="4" id="KW-0808">Transferase</keyword>
<evidence type="ECO:0000256" key="2">
    <source>
        <dbReference type="ARBA" id="ARBA00004778"/>
    </source>
</evidence>
<dbReference type="Gene3D" id="1.25.40.340">
    <property type="match status" value="1"/>
</dbReference>
<keyword evidence="14" id="KW-1185">Reference proteome</keyword>
<dbReference type="OrthoDB" id="1724672at2759"/>
<dbReference type="PROSITE" id="PS51480">
    <property type="entry name" value="DHAL"/>
    <property type="match status" value="1"/>
</dbReference>
<dbReference type="GO" id="GO:0004371">
    <property type="term" value="F:glycerone kinase activity"/>
    <property type="evidence" value="ECO:0007669"/>
    <property type="project" value="UniProtKB-EC"/>
</dbReference>
<evidence type="ECO:0000256" key="4">
    <source>
        <dbReference type="ARBA" id="ARBA00022679"/>
    </source>
</evidence>
<evidence type="ECO:0000256" key="8">
    <source>
        <dbReference type="ARBA" id="ARBA00022840"/>
    </source>
</evidence>
<dbReference type="Pfam" id="PF02733">
    <property type="entry name" value="Dak1"/>
    <property type="match status" value="1"/>
</dbReference>
<evidence type="ECO:0000313" key="13">
    <source>
        <dbReference type="EMBL" id="PKS10093.1"/>
    </source>
</evidence>
<evidence type="ECO:0000313" key="14">
    <source>
        <dbReference type="Proteomes" id="UP000233524"/>
    </source>
</evidence>
<reference evidence="13 14" key="1">
    <citation type="journal article" date="2017" name="G3 (Bethesda)">
        <title>First Draft Genome Sequence of the Pathogenic Fungus Lomentospora prolificans (Formerly Scedosporium prolificans).</title>
        <authorList>
            <person name="Luo R."/>
            <person name="Zimin A."/>
            <person name="Workman R."/>
            <person name="Fan Y."/>
            <person name="Pertea G."/>
            <person name="Grossman N."/>
            <person name="Wear M.P."/>
            <person name="Jia B."/>
            <person name="Miller H."/>
            <person name="Casadevall A."/>
            <person name="Timp W."/>
            <person name="Zhang S.X."/>
            <person name="Salzberg S.L."/>
        </authorList>
    </citation>
    <scope>NUCLEOTIDE SEQUENCE [LARGE SCALE GENOMIC DNA]</scope>
    <source>
        <strain evidence="13 14">JHH-5317</strain>
    </source>
</reference>
<evidence type="ECO:0008006" key="15">
    <source>
        <dbReference type="Google" id="ProtNLM"/>
    </source>
</evidence>
<dbReference type="Proteomes" id="UP000233524">
    <property type="component" value="Unassembled WGS sequence"/>
</dbReference>
<evidence type="ECO:0000256" key="7">
    <source>
        <dbReference type="ARBA" id="ARBA00022798"/>
    </source>
</evidence>
<dbReference type="GO" id="GO:0005829">
    <property type="term" value="C:cytosol"/>
    <property type="evidence" value="ECO:0007669"/>
    <property type="project" value="TreeGrafter"/>
</dbReference>
<accession>A0A2N3NCF0</accession>
<comment type="similarity">
    <text evidence="3">Belongs to the dihydroxyacetone kinase (DAK) family.</text>
</comment>
<dbReference type="STRING" id="41688.A0A2N3NCF0"/>
<feature type="domain" description="DhaK" evidence="12">
    <location>
        <begin position="1"/>
        <end position="106"/>
    </location>
</feature>
<dbReference type="GO" id="GO:0050354">
    <property type="term" value="F:triokinase activity"/>
    <property type="evidence" value="ECO:0007669"/>
    <property type="project" value="UniProtKB-EC"/>
</dbReference>
<dbReference type="InterPro" id="IPR050861">
    <property type="entry name" value="Dihydroxyacetone_Kinase"/>
</dbReference>
<comment type="catalytic activity">
    <reaction evidence="9">
        <text>D-glyceraldehyde + ATP = D-glyceraldehyde 3-phosphate + ADP + H(+)</text>
        <dbReference type="Rhea" id="RHEA:13941"/>
        <dbReference type="ChEBI" id="CHEBI:15378"/>
        <dbReference type="ChEBI" id="CHEBI:17378"/>
        <dbReference type="ChEBI" id="CHEBI:30616"/>
        <dbReference type="ChEBI" id="CHEBI:59776"/>
        <dbReference type="ChEBI" id="CHEBI:456216"/>
        <dbReference type="EC" id="2.7.1.28"/>
    </reaction>
</comment>
<evidence type="ECO:0000256" key="6">
    <source>
        <dbReference type="ARBA" id="ARBA00022777"/>
    </source>
</evidence>
<dbReference type="GO" id="GO:0005524">
    <property type="term" value="F:ATP binding"/>
    <property type="evidence" value="ECO:0007669"/>
    <property type="project" value="UniProtKB-KW"/>
</dbReference>
<dbReference type="GO" id="GO:0019588">
    <property type="term" value="P:anaerobic glycerol catabolic process"/>
    <property type="evidence" value="ECO:0007669"/>
    <property type="project" value="UniProtKB-UniPathway"/>
</dbReference>
<sequence>MLAQILNPNDVDRNFVQFQDGDEVVPLINNLGGLSVLELSSIVAEVVNELKSDYGMAPVRILAGTYLTSLNGLGFSVSLLRLCDTGLGSGKSTLDLLDLPAEACGWVAPISKETWESKPGAVLNGNSVIGEAVIGSKLTVDVRKTYAALKCGLQRVIETEPEITQYDTLVGDGDCGIGLKRGPEAILSKLHNGPLIQDAVVLLQTIVSVVEESMDGTSGAVYAIFLNALTAALREKDTERATPAQMGVQTLIHLYQRYRI</sequence>
<proteinExistence type="inferred from homology"/>
<dbReference type="VEuPathDB" id="FungiDB:jhhlp_001843"/>
<keyword evidence="7" id="KW-0319">Glycerol metabolism</keyword>
<dbReference type="InParanoid" id="A0A2N3NCF0"/>
<dbReference type="InterPro" id="IPR004007">
    <property type="entry name" value="DhaL_dom"/>
</dbReference>
<keyword evidence="8" id="KW-0067">ATP-binding</keyword>
<dbReference type="InterPro" id="IPR004006">
    <property type="entry name" value="DhaK_dom"/>
</dbReference>
<dbReference type="PANTHER" id="PTHR28629:SF14">
    <property type="entry name" value="DIHYDROXYACETONE KINASE 1"/>
    <property type="match status" value="1"/>
</dbReference>
<comment type="caution">
    <text evidence="13">The sequence shown here is derived from an EMBL/GenBank/DDBJ whole genome shotgun (WGS) entry which is preliminary data.</text>
</comment>
<evidence type="ECO:0000256" key="9">
    <source>
        <dbReference type="ARBA" id="ARBA00047974"/>
    </source>
</evidence>
<protein>
    <recommendedName>
        <fullName evidence="15">DhaL domain-containing protein</fullName>
    </recommendedName>
</protein>
<gene>
    <name evidence="13" type="ORF">jhhlp_001843</name>
</gene>